<organism evidence="4 5">
    <name type="scientific">Blastocystis sp. subtype 1 (strain ATCC 50177 / NandII)</name>
    <dbReference type="NCBI Taxonomy" id="478820"/>
    <lineage>
        <taxon>Eukaryota</taxon>
        <taxon>Sar</taxon>
        <taxon>Stramenopiles</taxon>
        <taxon>Bigyra</taxon>
        <taxon>Opalozoa</taxon>
        <taxon>Opalinata</taxon>
        <taxon>Blastocystidae</taxon>
        <taxon>Blastocystis</taxon>
    </lineage>
</organism>
<dbReference type="SUPFAM" id="SSF56112">
    <property type="entry name" value="Protein kinase-like (PK-like)"/>
    <property type="match status" value="1"/>
</dbReference>
<dbReference type="Pfam" id="PF00069">
    <property type="entry name" value="Pkinase"/>
    <property type="match status" value="1"/>
</dbReference>
<dbReference type="OrthoDB" id="48098at2759"/>
<dbReference type="SUPFAM" id="SSF55811">
    <property type="entry name" value="Nudix"/>
    <property type="match status" value="1"/>
</dbReference>
<dbReference type="GO" id="GO:0004672">
    <property type="term" value="F:protein kinase activity"/>
    <property type="evidence" value="ECO:0007669"/>
    <property type="project" value="InterPro"/>
</dbReference>
<gene>
    <name evidence="4" type="ORF">AV274_1736</name>
</gene>
<keyword evidence="5" id="KW-1185">Reference proteome</keyword>
<dbReference type="InterPro" id="IPR000719">
    <property type="entry name" value="Prot_kinase_dom"/>
</dbReference>
<dbReference type="Gene3D" id="3.90.79.10">
    <property type="entry name" value="Nucleoside Triphosphate Pyrophosphohydrolase"/>
    <property type="match status" value="1"/>
</dbReference>
<evidence type="ECO:0000313" key="5">
    <source>
        <dbReference type="Proteomes" id="UP000078348"/>
    </source>
</evidence>
<dbReference type="InterPro" id="IPR011009">
    <property type="entry name" value="Kinase-like_dom_sf"/>
</dbReference>
<dbReference type="PANTHER" id="PTHR24055">
    <property type="entry name" value="MITOGEN-ACTIVATED PROTEIN KINASE"/>
    <property type="match status" value="1"/>
</dbReference>
<dbReference type="InterPro" id="IPR015797">
    <property type="entry name" value="NUDIX_hydrolase-like_dom_sf"/>
</dbReference>
<reference evidence="4 5" key="1">
    <citation type="submission" date="2016-05" db="EMBL/GenBank/DDBJ databases">
        <title>Nuclear genome of Blastocystis sp. subtype 1 NandII.</title>
        <authorList>
            <person name="Gentekaki E."/>
            <person name="Curtis B."/>
            <person name="Stairs C."/>
            <person name="Eme L."/>
            <person name="Herman E."/>
            <person name="Klimes V."/>
            <person name="Arias M.C."/>
            <person name="Elias M."/>
            <person name="Hilliou F."/>
            <person name="Klute M."/>
            <person name="Malik S.-B."/>
            <person name="Pightling A."/>
            <person name="Rachubinski R."/>
            <person name="Salas D."/>
            <person name="Schlacht A."/>
            <person name="Suga H."/>
            <person name="Archibald J."/>
            <person name="Ball S.G."/>
            <person name="Clark G."/>
            <person name="Dacks J."/>
            <person name="Van Der Giezen M."/>
            <person name="Tsaousis A."/>
            <person name="Roger A."/>
        </authorList>
    </citation>
    <scope>NUCLEOTIDE SEQUENCE [LARGE SCALE GENOMIC DNA]</scope>
    <source>
        <strain evidence="5">ATCC 50177 / NandII</strain>
    </source>
</reference>
<dbReference type="PROSITE" id="PS50011">
    <property type="entry name" value="PROTEIN_KINASE_DOM"/>
    <property type="match status" value="1"/>
</dbReference>
<dbReference type="SMART" id="SM00220">
    <property type="entry name" value="S_TKc"/>
    <property type="match status" value="1"/>
</dbReference>
<comment type="caution">
    <text evidence="4">The sequence shown here is derived from an EMBL/GenBank/DDBJ whole genome shotgun (WGS) entry which is preliminary data.</text>
</comment>
<accession>A0A196SJT2</accession>
<proteinExistence type="predicted"/>
<protein>
    <submittedName>
        <fullName evidence="4">Uridine diphosphate glucose pyrophosphatase</fullName>
    </submittedName>
</protein>
<feature type="domain" description="Protein kinase" evidence="3">
    <location>
        <begin position="1"/>
        <end position="276"/>
    </location>
</feature>
<dbReference type="InterPro" id="IPR008271">
    <property type="entry name" value="Ser/Thr_kinase_AS"/>
</dbReference>
<evidence type="ECO:0000256" key="2">
    <source>
        <dbReference type="ARBA" id="ARBA00022840"/>
    </source>
</evidence>
<dbReference type="PROSITE" id="PS00108">
    <property type="entry name" value="PROTEIN_KINASE_ST"/>
    <property type="match status" value="1"/>
</dbReference>
<keyword evidence="2" id="KW-0067">ATP-binding</keyword>
<dbReference type="EMBL" id="LXWW01000075">
    <property type="protein sequence ID" value="OAO16561.1"/>
    <property type="molecule type" value="Genomic_DNA"/>
</dbReference>
<dbReference type="Gene3D" id="1.10.510.10">
    <property type="entry name" value="Transferase(Phosphotransferase) domain 1"/>
    <property type="match status" value="1"/>
</dbReference>
<dbReference type="InterPro" id="IPR050117">
    <property type="entry name" value="MAPK"/>
</dbReference>
<evidence type="ECO:0000256" key="1">
    <source>
        <dbReference type="ARBA" id="ARBA00022741"/>
    </source>
</evidence>
<dbReference type="STRING" id="478820.A0A196SJT2"/>
<dbReference type="Proteomes" id="UP000078348">
    <property type="component" value="Unassembled WGS sequence"/>
</dbReference>
<keyword evidence="1" id="KW-0547">Nucleotide-binding</keyword>
<dbReference type="GO" id="GO:0005524">
    <property type="term" value="F:ATP binding"/>
    <property type="evidence" value="ECO:0007669"/>
    <property type="project" value="UniProtKB-KW"/>
</dbReference>
<dbReference type="AlphaFoldDB" id="A0A196SJT2"/>
<evidence type="ECO:0000313" key="4">
    <source>
        <dbReference type="EMBL" id="OAO16561.1"/>
    </source>
</evidence>
<evidence type="ECO:0000259" key="3">
    <source>
        <dbReference type="PROSITE" id="PS50011"/>
    </source>
</evidence>
<name>A0A196SJT2_BLAHN</name>
<sequence length="393" mass="44434">MQCAKNFFPQCVSAEVSPVEYRDISDHAVTEISTLQSLHHRSILPIYGVYRGRRRGSVYMVTELYETTLEELLSLKYPLSLEATKCILYELLDVLESVHAQGLLHSDLKPGNVLYRDGGIAVCDWGSATRVGQKGTVPTLGYCSPEMVLWCETVSETVSKTVWSTGVDVVMVVELLSGRFLHEGESELAAVNQMVRQAGTMGLNKEEREWFDGLCSQNHIHFPDMEDSIAALVRERIPETDSREEVETMLRGCFQLVPWRRMSAKELKASGCYELCAGLLDDPKRSREQVMADEIHEELGYDVKKSDLQFIGRSPGSVGMSGARMYMYYTEVVPEMKKYSGGGLKEEGEQINEKRVPLEDIDAFIADYNQEKSAAIIMGVYWWKQHMASKYMK</sequence>